<organism evidence="3 4">
    <name type="scientific">Aurantiacibacter sediminis</name>
    <dbReference type="NCBI Taxonomy" id="2793064"/>
    <lineage>
        <taxon>Bacteria</taxon>
        <taxon>Pseudomonadati</taxon>
        <taxon>Pseudomonadota</taxon>
        <taxon>Alphaproteobacteria</taxon>
        <taxon>Sphingomonadales</taxon>
        <taxon>Erythrobacteraceae</taxon>
        <taxon>Aurantiacibacter</taxon>
    </lineage>
</organism>
<dbReference type="RefSeq" id="WP_197922021.1">
    <property type="nucleotide sequence ID" value="NZ_CAWPTA010000009.1"/>
</dbReference>
<dbReference type="Proteomes" id="UP000602442">
    <property type="component" value="Unassembled WGS sequence"/>
</dbReference>
<keyword evidence="2" id="KW-0472">Membrane</keyword>
<protein>
    <recommendedName>
        <fullName evidence="5">Energy transducer TonB</fullName>
    </recommendedName>
</protein>
<feature type="transmembrane region" description="Helical" evidence="2">
    <location>
        <begin position="35"/>
        <end position="54"/>
    </location>
</feature>
<comment type="caution">
    <text evidence="3">The sequence shown here is derived from an EMBL/GenBank/DDBJ whole genome shotgun (WGS) entry which is preliminary data.</text>
</comment>
<reference evidence="3 4" key="1">
    <citation type="submission" date="2020-11" db="EMBL/GenBank/DDBJ databases">
        <title>Erythrobacter sediminis sp. nov., a marine bacterium from a tidal flat of Garorim Bay.</title>
        <authorList>
            <person name="Kim D."/>
            <person name="Yoo Y."/>
            <person name="Kim J.-J."/>
        </authorList>
    </citation>
    <scope>NUCLEOTIDE SEQUENCE [LARGE SCALE GENOMIC DNA]</scope>
    <source>
        <strain evidence="3 4">JGD-13</strain>
    </source>
</reference>
<evidence type="ECO:0000256" key="1">
    <source>
        <dbReference type="SAM" id="MobiDB-lite"/>
    </source>
</evidence>
<evidence type="ECO:0000313" key="4">
    <source>
        <dbReference type="Proteomes" id="UP000602442"/>
    </source>
</evidence>
<evidence type="ECO:0000313" key="3">
    <source>
        <dbReference type="EMBL" id="MBH5323290.1"/>
    </source>
</evidence>
<name>A0ABS0N696_9SPHN</name>
<accession>A0ABS0N696</accession>
<feature type="region of interest" description="Disordered" evidence="1">
    <location>
        <begin position="62"/>
        <end position="121"/>
    </location>
</feature>
<keyword evidence="4" id="KW-1185">Reference proteome</keyword>
<evidence type="ECO:0000256" key="2">
    <source>
        <dbReference type="SAM" id="Phobius"/>
    </source>
</evidence>
<feature type="compositionally biased region" description="Low complexity" evidence="1">
    <location>
        <begin position="66"/>
        <end position="80"/>
    </location>
</feature>
<keyword evidence="2" id="KW-0812">Transmembrane</keyword>
<keyword evidence="2" id="KW-1133">Transmembrane helix</keyword>
<proteinExistence type="predicted"/>
<sequence>MAFDPYKMMRQREADNAPYVPLGGTRAERIQRLQIGLFGIVAMVLLIGLADIVISRAQQTEAITVPDAAPTVEPTETAAPRDPLSDAGVVPELPAEPTPTNSASPSPPPTEDLPPSNAPLQ</sequence>
<dbReference type="EMBL" id="JAEANY010000004">
    <property type="protein sequence ID" value="MBH5323290.1"/>
    <property type="molecule type" value="Genomic_DNA"/>
</dbReference>
<evidence type="ECO:0008006" key="5">
    <source>
        <dbReference type="Google" id="ProtNLM"/>
    </source>
</evidence>
<gene>
    <name evidence="3" type="ORF">I5L03_11925</name>
</gene>